<dbReference type="InterPro" id="IPR005950">
    <property type="entry name" value="ModA"/>
</dbReference>
<evidence type="ECO:0000256" key="3">
    <source>
        <dbReference type="ARBA" id="ARBA00022729"/>
    </source>
</evidence>
<feature type="signal peptide" evidence="5">
    <location>
        <begin position="1"/>
        <end position="19"/>
    </location>
</feature>
<dbReference type="GO" id="GO:0030973">
    <property type="term" value="F:molybdate ion binding"/>
    <property type="evidence" value="ECO:0007669"/>
    <property type="project" value="TreeGrafter"/>
</dbReference>
<dbReference type="GO" id="GO:0046872">
    <property type="term" value="F:metal ion binding"/>
    <property type="evidence" value="ECO:0007669"/>
    <property type="project" value="UniProtKB-KW"/>
</dbReference>
<sequence length="265" mass="27881">MRLKRLLLLVMLILPPVSALGSAGPIVAAASSLQFALTEAAERFGAETGQPLRLNFGASGNLQRQIAQGAPFELFLSADEAKVLALHAEGLTEDRGVVYARGRLAWLQRPGRGDLPGPEDPLAGVRQAIDAHRGGQGRARLALANPQHAPYGVAAREALERAGLWAPSEPLRIFGENVSQAAQFALAAEARGGLVAYSLVLAPALAERGEHVLIPEAWHAPLNQRMALVQGAGDTARAFYAWLQGAEARAILAAHGFAAPPGEGR</sequence>
<dbReference type="Gene3D" id="3.40.190.10">
    <property type="entry name" value="Periplasmic binding protein-like II"/>
    <property type="match status" value="2"/>
</dbReference>
<keyword evidence="2 4" id="KW-0479">Metal-binding</keyword>
<reference evidence="6 7" key="1">
    <citation type="submission" date="2019-07" db="EMBL/GenBank/DDBJ databases">
        <title>Whole genome shotgun sequence of Halomonas pacifica NBRC 102220.</title>
        <authorList>
            <person name="Hosoyama A."/>
            <person name="Uohara A."/>
            <person name="Ohji S."/>
            <person name="Ichikawa N."/>
        </authorList>
    </citation>
    <scope>NUCLEOTIDE SEQUENCE [LARGE SCALE GENOMIC DNA]</scope>
    <source>
        <strain evidence="6 7">NBRC 102220</strain>
    </source>
</reference>
<comment type="similarity">
    <text evidence="1">Belongs to the bacterial solute-binding protein ModA family.</text>
</comment>
<dbReference type="PIRSF" id="PIRSF004846">
    <property type="entry name" value="ModA"/>
    <property type="match status" value="1"/>
</dbReference>
<evidence type="ECO:0000313" key="7">
    <source>
        <dbReference type="Proteomes" id="UP000321275"/>
    </source>
</evidence>
<feature type="chain" id="PRO_5021940187" evidence="5">
    <location>
        <begin position="20"/>
        <end position="265"/>
    </location>
</feature>
<feature type="binding site" evidence="4">
    <location>
        <position position="59"/>
    </location>
    <ligand>
        <name>molybdate</name>
        <dbReference type="ChEBI" id="CHEBI:36264"/>
    </ligand>
</feature>
<feature type="binding site" evidence="4">
    <location>
        <position position="178"/>
    </location>
    <ligand>
        <name>molybdate</name>
        <dbReference type="ChEBI" id="CHEBI:36264"/>
    </ligand>
</feature>
<evidence type="ECO:0000256" key="4">
    <source>
        <dbReference type="PIRSR" id="PIRSR004846-1"/>
    </source>
</evidence>
<dbReference type="PANTHER" id="PTHR30632:SF14">
    <property type="entry name" value="TUNGSTATE_MOLYBDATE_CHROMATE-BINDING PROTEIN MODA"/>
    <property type="match status" value="1"/>
</dbReference>
<evidence type="ECO:0000313" key="6">
    <source>
        <dbReference type="EMBL" id="GEK47566.1"/>
    </source>
</evidence>
<dbReference type="InterPro" id="IPR050682">
    <property type="entry name" value="ModA/WtpA"/>
</dbReference>
<dbReference type="Proteomes" id="UP000321275">
    <property type="component" value="Unassembled WGS sequence"/>
</dbReference>
<dbReference type="EMBL" id="BJUK01000018">
    <property type="protein sequence ID" value="GEK47566.1"/>
    <property type="molecule type" value="Genomic_DNA"/>
</dbReference>
<feature type="binding site" evidence="4">
    <location>
        <position position="32"/>
    </location>
    <ligand>
        <name>molybdate</name>
        <dbReference type="ChEBI" id="CHEBI:36264"/>
    </ligand>
</feature>
<dbReference type="OrthoDB" id="9785015at2"/>
<accession>A0A510X7Z9</accession>
<name>A0A510X7Z9_9GAMM</name>
<evidence type="ECO:0000256" key="5">
    <source>
        <dbReference type="SAM" id="SignalP"/>
    </source>
</evidence>
<keyword evidence="7" id="KW-1185">Reference proteome</keyword>
<evidence type="ECO:0000256" key="1">
    <source>
        <dbReference type="ARBA" id="ARBA00009175"/>
    </source>
</evidence>
<dbReference type="AlphaFoldDB" id="A0A510X7Z9"/>
<dbReference type="GO" id="GO:0015689">
    <property type="term" value="P:molybdate ion transport"/>
    <property type="evidence" value="ECO:0007669"/>
    <property type="project" value="InterPro"/>
</dbReference>
<proteinExistence type="inferred from homology"/>
<dbReference type="Pfam" id="PF13531">
    <property type="entry name" value="SBP_bac_11"/>
    <property type="match status" value="1"/>
</dbReference>
<protein>
    <submittedName>
        <fullName evidence="6">Molybdate ABC transporter substrate-binding protein</fullName>
    </submittedName>
</protein>
<organism evidence="6 7">
    <name type="scientific">Bisbaumannia pacifica</name>
    <dbReference type="NCBI Taxonomy" id="77098"/>
    <lineage>
        <taxon>Bacteria</taxon>
        <taxon>Pseudomonadati</taxon>
        <taxon>Pseudomonadota</taxon>
        <taxon>Gammaproteobacteria</taxon>
        <taxon>Oceanospirillales</taxon>
        <taxon>Halomonadaceae</taxon>
        <taxon>Bisbaumannia</taxon>
    </lineage>
</organism>
<dbReference type="RefSeq" id="WP_146802909.1">
    <property type="nucleotide sequence ID" value="NZ_BJUK01000018.1"/>
</dbReference>
<dbReference type="SUPFAM" id="SSF53850">
    <property type="entry name" value="Periplasmic binding protein-like II"/>
    <property type="match status" value="1"/>
</dbReference>
<comment type="caution">
    <text evidence="6">The sequence shown here is derived from an EMBL/GenBank/DDBJ whole genome shotgun (WGS) entry which is preliminary data.</text>
</comment>
<gene>
    <name evidence="6" type="primary">modA</name>
    <name evidence="6" type="ORF">HPA02_18490</name>
</gene>
<keyword evidence="4" id="KW-0500">Molybdenum</keyword>
<dbReference type="PANTHER" id="PTHR30632">
    <property type="entry name" value="MOLYBDATE-BINDING PERIPLASMIC PROTEIN"/>
    <property type="match status" value="1"/>
</dbReference>
<keyword evidence="3 5" id="KW-0732">Signal</keyword>
<dbReference type="NCBIfam" id="TIGR01256">
    <property type="entry name" value="modA"/>
    <property type="match status" value="1"/>
</dbReference>
<evidence type="ECO:0000256" key="2">
    <source>
        <dbReference type="ARBA" id="ARBA00022723"/>
    </source>
</evidence>